<dbReference type="GO" id="GO:0016829">
    <property type="term" value="F:lyase activity"/>
    <property type="evidence" value="ECO:0007669"/>
    <property type="project" value="UniProtKB-KW"/>
</dbReference>
<dbReference type="NCBIfam" id="TIGR00011">
    <property type="entry name" value="YbaK_EbsC"/>
    <property type="match status" value="1"/>
</dbReference>
<reference evidence="6 7" key="1">
    <citation type="journal article" date="2015" name="Genome Announc.">
        <title>Expanding the biotechnology potential of lactobacilli through comparative genomics of 213 strains and associated genera.</title>
        <authorList>
            <person name="Sun Z."/>
            <person name="Harris H.M."/>
            <person name="McCann A."/>
            <person name="Guo C."/>
            <person name="Argimon S."/>
            <person name="Zhang W."/>
            <person name="Yang X."/>
            <person name="Jeffery I.B."/>
            <person name="Cooney J.C."/>
            <person name="Kagawa T.F."/>
            <person name="Liu W."/>
            <person name="Song Y."/>
            <person name="Salvetti E."/>
            <person name="Wrobel A."/>
            <person name="Rasinkangas P."/>
            <person name="Parkhill J."/>
            <person name="Rea M.C."/>
            <person name="O'Sullivan O."/>
            <person name="Ritari J."/>
            <person name="Douillard F.P."/>
            <person name="Paul Ross R."/>
            <person name="Yang R."/>
            <person name="Briner A.E."/>
            <person name="Felis G.E."/>
            <person name="de Vos W.M."/>
            <person name="Barrangou R."/>
            <person name="Klaenhammer T.R."/>
            <person name="Caufield P.W."/>
            <person name="Cui Y."/>
            <person name="Zhang H."/>
            <person name="O'Toole P.W."/>
        </authorList>
    </citation>
    <scope>NUCLEOTIDE SEQUENCE [LARGE SCALE GENOMIC DNA]</scope>
    <source>
        <strain evidence="6 7">DSM 15354</strain>
    </source>
</reference>
<comment type="similarity">
    <text evidence="1 4">Belongs to the prolyl-tRNA editing family. YbaK/EbsC subfamily.</text>
</comment>
<keyword evidence="2 4" id="KW-0648">Protein biosynthesis</keyword>
<evidence type="ECO:0000256" key="3">
    <source>
        <dbReference type="ARBA" id="ARBA00023239"/>
    </source>
</evidence>
<dbReference type="EC" id="4.2.-.-" evidence="4"/>
<dbReference type="PANTHER" id="PTHR30411">
    <property type="entry name" value="CYTOPLASMIC PROTEIN"/>
    <property type="match status" value="1"/>
</dbReference>
<dbReference type="CDD" id="cd00002">
    <property type="entry name" value="YbaK_deacylase"/>
    <property type="match status" value="1"/>
</dbReference>
<keyword evidence="3 4" id="KW-0456">Lyase</keyword>
<dbReference type="SUPFAM" id="SSF55826">
    <property type="entry name" value="YbaK/ProRS associated domain"/>
    <property type="match status" value="1"/>
</dbReference>
<name>A0A0R1SCC5_9LACO</name>
<dbReference type="Pfam" id="PF04073">
    <property type="entry name" value="tRNA_edit"/>
    <property type="match status" value="1"/>
</dbReference>
<dbReference type="AlphaFoldDB" id="A0A0R1SCC5"/>
<protein>
    <recommendedName>
        <fullName evidence="4">Cys-tRNA(Pro)/Cys-tRNA(Cys) deacylase</fullName>
        <ecNumber evidence="4">4.2.-.-</ecNumber>
    </recommendedName>
</protein>
<organism evidence="6 7">
    <name type="scientific">Lactobacillus psittaci DSM 15354</name>
    <dbReference type="NCBI Taxonomy" id="1122152"/>
    <lineage>
        <taxon>Bacteria</taxon>
        <taxon>Bacillati</taxon>
        <taxon>Bacillota</taxon>
        <taxon>Bacilli</taxon>
        <taxon>Lactobacillales</taxon>
        <taxon>Lactobacillaceae</taxon>
        <taxon>Lactobacillus</taxon>
    </lineage>
</organism>
<dbReference type="Gene3D" id="3.90.960.10">
    <property type="entry name" value="YbaK/aminoacyl-tRNA synthetase-associated domain"/>
    <property type="match status" value="1"/>
</dbReference>
<evidence type="ECO:0000313" key="7">
    <source>
        <dbReference type="Proteomes" id="UP000051931"/>
    </source>
</evidence>
<dbReference type="PIRSF" id="PIRSF006181">
    <property type="entry name" value="EbsC_YbaK"/>
    <property type="match status" value="1"/>
</dbReference>
<dbReference type="GO" id="GO:0002161">
    <property type="term" value="F:aminoacyl-tRNA deacylase activity"/>
    <property type="evidence" value="ECO:0007669"/>
    <property type="project" value="InterPro"/>
</dbReference>
<dbReference type="InterPro" id="IPR036754">
    <property type="entry name" value="YbaK/aa-tRNA-synt-asso_dom_sf"/>
</dbReference>
<comment type="caution">
    <text evidence="6">The sequence shown here is derived from an EMBL/GenBank/DDBJ whole genome shotgun (WGS) entry which is preliminary data.</text>
</comment>
<dbReference type="EMBL" id="AZFB01000002">
    <property type="protein sequence ID" value="KRL63672.1"/>
    <property type="molecule type" value="Genomic_DNA"/>
</dbReference>
<dbReference type="InterPro" id="IPR007214">
    <property type="entry name" value="YbaK/aa-tRNA-synth-assoc-dom"/>
</dbReference>
<dbReference type="PATRIC" id="fig|1122152.4.peg.589"/>
<accession>A0A0R1SCC5</accession>
<dbReference type="PANTHER" id="PTHR30411:SF0">
    <property type="entry name" value="CYS-TRNA(PRO)_CYS-TRNA(CYS) DEACYLASE YBAK"/>
    <property type="match status" value="1"/>
</dbReference>
<dbReference type="Proteomes" id="UP000051931">
    <property type="component" value="Unassembled WGS sequence"/>
</dbReference>
<evidence type="ECO:0000259" key="5">
    <source>
        <dbReference type="Pfam" id="PF04073"/>
    </source>
</evidence>
<dbReference type="eggNOG" id="COG2606">
    <property type="taxonomic scope" value="Bacteria"/>
</dbReference>
<proteinExistence type="inferred from homology"/>
<dbReference type="InterPro" id="IPR004369">
    <property type="entry name" value="Prolyl-tRNA_editing_YbaK/EbsC"/>
</dbReference>
<evidence type="ECO:0000313" key="6">
    <source>
        <dbReference type="EMBL" id="KRL63672.1"/>
    </source>
</evidence>
<evidence type="ECO:0000256" key="4">
    <source>
        <dbReference type="PIRNR" id="PIRNR006181"/>
    </source>
</evidence>
<dbReference type="STRING" id="1122152.GCA_000425905_00347"/>
<sequence>MMVEVIKMSKKRKKDKLEKTLVEKILDREKIPYEQKEFETHEEHGVFQMDTSILDQDQRLVYKTLACDGNKTGPLVAVLPITEHLDLKKLAKVSGNKKCEMLPLKKLEKTTGYVHGANTPIGIHFNDHYPIFLDDSMKNEEKIIVSSGKVGRSVQLNPLDLQKVVEGTFGDLLEK</sequence>
<keyword evidence="7" id="KW-1185">Reference proteome</keyword>
<feature type="domain" description="YbaK/aminoacyl-tRNA synthetase-associated" evidence="5">
    <location>
        <begin position="60"/>
        <end position="163"/>
    </location>
</feature>
<dbReference type="GO" id="GO:0006412">
    <property type="term" value="P:translation"/>
    <property type="evidence" value="ECO:0007669"/>
    <property type="project" value="UniProtKB-KW"/>
</dbReference>
<gene>
    <name evidence="6" type="ORF">FC23_GL000581</name>
</gene>
<evidence type="ECO:0000256" key="1">
    <source>
        <dbReference type="ARBA" id="ARBA00009798"/>
    </source>
</evidence>
<evidence type="ECO:0000256" key="2">
    <source>
        <dbReference type="ARBA" id="ARBA00022917"/>
    </source>
</evidence>